<name>B8GMH9_THISH</name>
<dbReference type="GO" id="GO:0052621">
    <property type="term" value="F:diguanylate cyclase activity"/>
    <property type="evidence" value="ECO:0007669"/>
    <property type="project" value="UniProtKB-EC"/>
</dbReference>
<dbReference type="InterPro" id="IPR043128">
    <property type="entry name" value="Rev_trsase/Diguanyl_cyclase"/>
</dbReference>
<dbReference type="PANTHER" id="PTHR45138:SF9">
    <property type="entry name" value="DIGUANYLATE CYCLASE DGCM-RELATED"/>
    <property type="match status" value="1"/>
</dbReference>
<dbReference type="SUPFAM" id="SSF55073">
    <property type="entry name" value="Nucleotide cyclase"/>
    <property type="match status" value="1"/>
</dbReference>
<dbReference type="OrthoDB" id="9773156at2"/>
<keyword evidence="4" id="KW-0175">Coiled coil</keyword>
<gene>
    <name evidence="6" type="ordered locus">Tgr7_0719</name>
</gene>
<accession>B8GMH9</accession>
<dbReference type="PANTHER" id="PTHR45138">
    <property type="entry name" value="REGULATORY COMPONENTS OF SENSORY TRANSDUCTION SYSTEM"/>
    <property type="match status" value="1"/>
</dbReference>
<organism evidence="6 7">
    <name type="scientific">Thioalkalivibrio sulfidiphilus (strain HL-EbGR7)</name>
    <dbReference type="NCBI Taxonomy" id="396588"/>
    <lineage>
        <taxon>Bacteria</taxon>
        <taxon>Pseudomonadati</taxon>
        <taxon>Pseudomonadota</taxon>
        <taxon>Gammaproteobacteria</taxon>
        <taxon>Chromatiales</taxon>
        <taxon>Ectothiorhodospiraceae</taxon>
        <taxon>Thioalkalivibrio</taxon>
    </lineage>
</organism>
<protein>
    <recommendedName>
        <fullName evidence="2">diguanylate cyclase</fullName>
        <ecNumber evidence="2">2.7.7.65</ecNumber>
    </recommendedName>
</protein>
<dbReference type="EMBL" id="CP001339">
    <property type="protein sequence ID" value="ACL71811.1"/>
    <property type="molecule type" value="Genomic_DNA"/>
</dbReference>
<dbReference type="AlphaFoldDB" id="B8GMH9"/>
<sequence length="370" mass="40929">MTLDLQNENRELRRQLRELLSEARENERKLDRFQALELRLVAATGLAEIISLLSSALPRASRLDHMGLLLSDISGEIGLELAEAGIIPVPGQLELNPPVRLPTGVYLGPYEPQRHGRYCAGRTDLGSIAMLPLRRSADMQSEPLGTLVFGSRDPGRYGLGVDSFFLERMAAITAVCIENALNLRRLRELGLTDPLTGLRNRRYFDEQLPMECQRARREQGPLACLFVDIDRFKSINDVHGHPAGDQAIREVAQRISAHVRPFDLLARYGGEEFVILLSRLDAAATREVAERVRQAVAQRPVSLADGPELELSVSLGGAVCARWDSRDEPEQTGRRLMEAADLALLEAKQSGRNRVVMAAARTGLFGRIGG</sequence>
<proteinExistence type="predicted"/>
<dbReference type="Proteomes" id="UP000002383">
    <property type="component" value="Chromosome"/>
</dbReference>
<dbReference type="InterPro" id="IPR029787">
    <property type="entry name" value="Nucleotide_cyclase"/>
</dbReference>
<dbReference type="Gene3D" id="3.30.70.270">
    <property type="match status" value="1"/>
</dbReference>
<evidence type="ECO:0000256" key="1">
    <source>
        <dbReference type="ARBA" id="ARBA00001946"/>
    </source>
</evidence>
<dbReference type="Pfam" id="PF00990">
    <property type="entry name" value="GGDEF"/>
    <property type="match status" value="1"/>
</dbReference>
<evidence type="ECO:0000313" key="7">
    <source>
        <dbReference type="Proteomes" id="UP000002383"/>
    </source>
</evidence>
<evidence type="ECO:0000256" key="4">
    <source>
        <dbReference type="SAM" id="Coils"/>
    </source>
</evidence>
<feature type="domain" description="GGDEF" evidence="5">
    <location>
        <begin position="220"/>
        <end position="360"/>
    </location>
</feature>
<keyword evidence="7" id="KW-1185">Reference proteome</keyword>
<comment type="catalytic activity">
    <reaction evidence="3">
        <text>2 GTP = 3',3'-c-di-GMP + 2 diphosphate</text>
        <dbReference type="Rhea" id="RHEA:24898"/>
        <dbReference type="ChEBI" id="CHEBI:33019"/>
        <dbReference type="ChEBI" id="CHEBI:37565"/>
        <dbReference type="ChEBI" id="CHEBI:58805"/>
        <dbReference type="EC" id="2.7.7.65"/>
    </reaction>
</comment>
<evidence type="ECO:0000313" key="6">
    <source>
        <dbReference type="EMBL" id="ACL71811.1"/>
    </source>
</evidence>
<comment type="cofactor">
    <cofactor evidence="1">
        <name>Mg(2+)</name>
        <dbReference type="ChEBI" id="CHEBI:18420"/>
    </cofactor>
</comment>
<dbReference type="eggNOG" id="COG3706">
    <property type="taxonomic scope" value="Bacteria"/>
</dbReference>
<evidence type="ECO:0000256" key="2">
    <source>
        <dbReference type="ARBA" id="ARBA00012528"/>
    </source>
</evidence>
<evidence type="ECO:0000259" key="5">
    <source>
        <dbReference type="PROSITE" id="PS50887"/>
    </source>
</evidence>
<dbReference type="KEGG" id="tgr:Tgr7_0719"/>
<evidence type="ECO:0000256" key="3">
    <source>
        <dbReference type="ARBA" id="ARBA00034247"/>
    </source>
</evidence>
<dbReference type="EC" id="2.7.7.65" evidence="2"/>
<dbReference type="GO" id="GO:0043709">
    <property type="term" value="P:cell adhesion involved in single-species biofilm formation"/>
    <property type="evidence" value="ECO:0007669"/>
    <property type="project" value="TreeGrafter"/>
</dbReference>
<dbReference type="SUPFAM" id="SSF55781">
    <property type="entry name" value="GAF domain-like"/>
    <property type="match status" value="1"/>
</dbReference>
<dbReference type="NCBIfam" id="TIGR00254">
    <property type="entry name" value="GGDEF"/>
    <property type="match status" value="1"/>
</dbReference>
<feature type="coiled-coil region" evidence="4">
    <location>
        <begin position="2"/>
        <end position="36"/>
    </location>
</feature>
<dbReference type="SMART" id="SM00267">
    <property type="entry name" value="GGDEF"/>
    <property type="match status" value="1"/>
</dbReference>
<dbReference type="CDD" id="cd01949">
    <property type="entry name" value="GGDEF"/>
    <property type="match status" value="1"/>
</dbReference>
<reference evidence="6 7" key="1">
    <citation type="journal article" date="2011" name="Stand. Genomic Sci.">
        <title>Complete genome sequence of 'Thioalkalivibrio sulfidophilus' HL-EbGr7.</title>
        <authorList>
            <person name="Muyzer G."/>
            <person name="Sorokin D.Y."/>
            <person name="Mavromatis K."/>
            <person name="Lapidus A."/>
            <person name="Clum A."/>
            <person name="Ivanova N."/>
            <person name="Pati A."/>
            <person name="d'Haeseleer P."/>
            <person name="Woyke T."/>
            <person name="Kyrpides N.C."/>
        </authorList>
    </citation>
    <scope>NUCLEOTIDE SEQUENCE [LARGE SCALE GENOMIC DNA]</scope>
    <source>
        <strain evidence="6 7">HL-EbGR7</strain>
    </source>
</reference>
<dbReference type="FunFam" id="3.30.70.270:FF:000001">
    <property type="entry name" value="Diguanylate cyclase domain protein"/>
    <property type="match status" value="1"/>
</dbReference>
<dbReference type="InterPro" id="IPR050469">
    <property type="entry name" value="Diguanylate_Cyclase"/>
</dbReference>
<dbReference type="GO" id="GO:1902201">
    <property type="term" value="P:negative regulation of bacterial-type flagellum-dependent cell motility"/>
    <property type="evidence" value="ECO:0007669"/>
    <property type="project" value="TreeGrafter"/>
</dbReference>
<dbReference type="PROSITE" id="PS50887">
    <property type="entry name" value="GGDEF"/>
    <property type="match status" value="1"/>
</dbReference>
<dbReference type="GO" id="GO:0005886">
    <property type="term" value="C:plasma membrane"/>
    <property type="evidence" value="ECO:0007669"/>
    <property type="project" value="TreeGrafter"/>
</dbReference>
<dbReference type="Gene3D" id="3.30.450.40">
    <property type="match status" value="1"/>
</dbReference>
<dbReference type="HOGENOM" id="CLU_000445_11_24_6"/>
<dbReference type="RefSeq" id="WP_012637299.1">
    <property type="nucleotide sequence ID" value="NC_011901.1"/>
</dbReference>
<dbReference type="InterPro" id="IPR029016">
    <property type="entry name" value="GAF-like_dom_sf"/>
</dbReference>
<dbReference type="InterPro" id="IPR000160">
    <property type="entry name" value="GGDEF_dom"/>
</dbReference>
<dbReference type="STRING" id="396588.Tgr7_0719"/>